<dbReference type="OrthoDB" id="418748at2759"/>
<dbReference type="InterPro" id="IPR000477">
    <property type="entry name" value="RT_dom"/>
</dbReference>
<name>A0A183SI94_SCHSO</name>
<dbReference type="InterPro" id="IPR036691">
    <property type="entry name" value="Endo/exonu/phosph_ase_sf"/>
</dbReference>
<evidence type="ECO:0000259" key="1">
    <source>
        <dbReference type="Pfam" id="PF00078"/>
    </source>
</evidence>
<dbReference type="PANTHER" id="PTHR47027:SF26">
    <property type="entry name" value="REVERSE TRANSCRIPTASE DOMAIN-CONTAINING PROTEIN"/>
    <property type="match status" value="1"/>
</dbReference>
<organism evidence="4">
    <name type="scientific">Schistocephalus solidus</name>
    <name type="common">Tapeworm</name>
    <dbReference type="NCBI Taxonomy" id="70667"/>
    <lineage>
        <taxon>Eukaryota</taxon>
        <taxon>Metazoa</taxon>
        <taxon>Spiralia</taxon>
        <taxon>Lophotrochozoa</taxon>
        <taxon>Platyhelminthes</taxon>
        <taxon>Cestoda</taxon>
        <taxon>Eucestoda</taxon>
        <taxon>Diphyllobothriidea</taxon>
        <taxon>Diphyllobothriidae</taxon>
        <taxon>Schistocephalus</taxon>
    </lineage>
</organism>
<dbReference type="WBParaSite" id="SSLN_0000407801-mRNA-1">
    <property type="protein sequence ID" value="SSLN_0000407801-mRNA-1"/>
    <property type="gene ID" value="SSLN_0000407801"/>
</dbReference>
<dbReference type="SUPFAM" id="SSF56219">
    <property type="entry name" value="DNase I-like"/>
    <property type="match status" value="1"/>
</dbReference>
<evidence type="ECO:0000313" key="2">
    <source>
        <dbReference type="EMBL" id="VDL90327.1"/>
    </source>
</evidence>
<dbReference type="PANTHER" id="PTHR47027">
    <property type="entry name" value="REVERSE TRANSCRIPTASE DOMAIN-CONTAINING PROTEIN"/>
    <property type="match status" value="1"/>
</dbReference>
<evidence type="ECO:0000313" key="3">
    <source>
        <dbReference type="Proteomes" id="UP000275846"/>
    </source>
</evidence>
<dbReference type="Pfam" id="PF00078">
    <property type="entry name" value="RVT_1"/>
    <property type="match status" value="1"/>
</dbReference>
<dbReference type="EMBL" id="UYSU01032697">
    <property type="protein sequence ID" value="VDL90327.1"/>
    <property type="molecule type" value="Genomic_DNA"/>
</dbReference>
<reference evidence="4" key="1">
    <citation type="submission" date="2016-06" db="UniProtKB">
        <authorList>
            <consortium name="WormBaseParasite"/>
        </authorList>
    </citation>
    <scope>IDENTIFICATION</scope>
</reference>
<proteinExistence type="predicted"/>
<keyword evidence="3" id="KW-1185">Reference proteome</keyword>
<feature type="domain" description="Reverse transcriptase" evidence="1">
    <location>
        <begin position="146"/>
        <end position="286"/>
    </location>
</feature>
<gene>
    <name evidence="2" type="ORF">SSLN_LOCUS3942</name>
</gene>
<dbReference type="AlphaFoldDB" id="A0A183SI94"/>
<sequence length="323" mass="36286">MVGGVRDPAKNGTVTSSPWQVLVLESGTIIVRGRRNMALVGSQVIEFDSERKLELNDIESGQNGSNDHLMSLRLPPRGDKFVTIIRAYARPITSSDAAKDEFYEDLHALLATAPKDEKLIVLGEFNARVGTDHAAWQHLIAQHNRQDLRPILLNRLNGHLERGLLPESLCRFHRHRGKTDLIFTTRQLKEIFQEMRTHLNTTFVDLKKASDTVKRDGLWKVMQKFDCPAQFTHMVCQLYNGMTTHDTINGTVSEAFAVTIGVKQGCVLVLTLSSFMFSVMLMDAYRDEQPGIRIAYITDGHLNSQGMQATTHVLTVLTHSHIA</sequence>
<reference evidence="2 3" key="2">
    <citation type="submission" date="2018-11" db="EMBL/GenBank/DDBJ databases">
        <authorList>
            <consortium name="Pathogen Informatics"/>
        </authorList>
    </citation>
    <scope>NUCLEOTIDE SEQUENCE [LARGE SCALE GENOMIC DNA]</scope>
    <source>
        <strain evidence="2 3">NST_G2</strain>
    </source>
</reference>
<dbReference type="Gene3D" id="3.60.10.10">
    <property type="entry name" value="Endonuclease/exonuclease/phosphatase"/>
    <property type="match status" value="1"/>
</dbReference>
<evidence type="ECO:0000313" key="4">
    <source>
        <dbReference type="WBParaSite" id="SSLN_0000407801-mRNA-1"/>
    </source>
</evidence>
<protein>
    <submittedName>
        <fullName evidence="4">Reverse transcriptase domain-containing protein</fullName>
    </submittedName>
</protein>
<dbReference type="Proteomes" id="UP000275846">
    <property type="component" value="Unassembled WGS sequence"/>
</dbReference>
<accession>A0A183SI94</accession>